<dbReference type="EMBL" id="CAUWAG010000007">
    <property type="protein sequence ID" value="CAJ2504983.1"/>
    <property type="molecule type" value="Genomic_DNA"/>
</dbReference>
<keyword evidence="2" id="KW-1185">Reference proteome</keyword>
<evidence type="ECO:0000313" key="2">
    <source>
        <dbReference type="Proteomes" id="UP001295740"/>
    </source>
</evidence>
<organism evidence="1 2">
    <name type="scientific">Anthostomella pinea</name>
    <dbReference type="NCBI Taxonomy" id="933095"/>
    <lineage>
        <taxon>Eukaryota</taxon>
        <taxon>Fungi</taxon>
        <taxon>Dikarya</taxon>
        <taxon>Ascomycota</taxon>
        <taxon>Pezizomycotina</taxon>
        <taxon>Sordariomycetes</taxon>
        <taxon>Xylariomycetidae</taxon>
        <taxon>Xylariales</taxon>
        <taxon>Xylariaceae</taxon>
        <taxon>Anthostomella</taxon>
    </lineage>
</organism>
<accession>A0AAI8VHH2</accession>
<dbReference type="AlphaFoldDB" id="A0AAI8VHH2"/>
<comment type="caution">
    <text evidence="1">The sequence shown here is derived from an EMBL/GenBank/DDBJ whole genome shotgun (WGS) entry which is preliminary data.</text>
</comment>
<evidence type="ECO:0000313" key="1">
    <source>
        <dbReference type="EMBL" id="CAJ2504983.1"/>
    </source>
</evidence>
<protein>
    <submittedName>
        <fullName evidence="1">Uu.00g123770.m01.CDS01</fullName>
    </submittedName>
</protein>
<dbReference type="Proteomes" id="UP001295740">
    <property type="component" value="Unassembled WGS sequence"/>
</dbReference>
<sequence>MLPKGEKKLIDVNYKKPPADVYKDATLGIVETHHDLSILQECEFQEGLVGPTWVPNWGADTQVDMGAYLGFKTSRLAAILDASQAAERGVMRIVGPGITAIEDLRPSGIDLESADLSAKLRNLFSGIQTEGDYVAEGSFRYPESFRIKRALPPFFSGGTLREAYAAALLRGKVATATEPENYGCSSLDYVASAVQLVCSPSATKNLPLKKESLVDLRMFCARRQLLRGSNGYIGMAPPAARTGHLIYNVSGCDYSLLLWDAGERQFQVVGCCFVSGAMEFQALLGPLPARVEAVFFRANCNCLGFRNRVTRDLTD</sequence>
<gene>
    <name evidence="1" type="ORF">KHLLAP_LOCUS5451</name>
</gene>
<proteinExistence type="predicted"/>
<name>A0AAI8VHH2_9PEZI</name>
<reference evidence="1" key="1">
    <citation type="submission" date="2023-10" db="EMBL/GenBank/DDBJ databases">
        <authorList>
            <person name="Hackl T."/>
        </authorList>
    </citation>
    <scope>NUCLEOTIDE SEQUENCE</scope>
</reference>